<accession>A0A516NKA9</accession>
<dbReference type="PROSITE" id="PS51459">
    <property type="entry name" value="FIDO"/>
    <property type="match status" value="1"/>
</dbReference>
<evidence type="ECO:0000313" key="3">
    <source>
        <dbReference type="Proteomes" id="UP000317039"/>
    </source>
</evidence>
<dbReference type="InterPro" id="IPR003812">
    <property type="entry name" value="Fido"/>
</dbReference>
<dbReference type="SUPFAM" id="SSF140931">
    <property type="entry name" value="Fic-like"/>
    <property type="match status" value="1"/>
</dbReference>
<dbReference type="AlphaFoldDB" id="A0A516NKA9"/>
<evidence type="ECO:0000313" key="2">
    <source>
        <dbReference type="EMBL" id="QDP79332.1"/>
    </source>
</evidence>
<gene>
    <name evidence="2" type="ORF">FOH10_12010</name>
</gene>
<evidence type="ECO:0000259" key="1">
    <source>
        <dbReference type="PROSITE" id="PS51459"/>
    </source>
</evidence>
<name>A0A516NKA9_9NOCA</name>
<protein>
    <submittedName>
        <fullName evidence="2">Fic family protein</fullName>
    </submittedName>
</protein>
<dbReference type="Proteomes" id="UP000317039">
    <property type="component" value="Chromosome"/>
</dbReference>
<reference evidence="2 3" key="1">
    <citation type="submission" date="2019-07" db="EMBL/GenBank/DDBJ databases">
        <title>Complete Genome Sequence and Methylome Analysis of Nocardia otitidis-caviarum NEB252.</title>
        <authorList>
            <person name="Fomenkov A."/>
            <person name="Anton B.P."/>
            <person name="Vincze T."/>
            <person name="Roberts R.J."/>
        </authorList>
    </citation>
    <scope>NUCLEOTIDE SEQUENCE [LARGE SCALE GENOMIC DNA]</scope>
    <source>
        <strain evidence="2 3">NEB252</strain>
    </source>
</reference>
<sequence length="237" mass="25965">MSPSNSRDRSVRRISALTVVDHLLAWCGLRDQVPWGSVRHGLGWPVGPVRAKRDGFTDRIRRVEHVRDPARAQRLLQAYEQMRCDAAADKVLDFDLLAGWQRTVLGIAAAPFRDGPAFAKGGRELYGLHANTPARFAECLADSRNHEVPVAARAARVYLDVCFFHPFADGNARSALLALAFVLGKDGVVLDEVGPIAQVQRPADDAEGALGFADLVVAMIEGTQRRLDRRAHAVPTD</sequence>
<dbReference type="Pfam" id="PF02661">
    <property type="entry name" value="Fic"/>
    <property type="match status" value="1"/>
</dbReference>
<dbReference type="Gene3D" id="1.10.3290.10">
    <property type="entry name" value="Fido-like domain"/>
    <property type="match status" value="1"/>
</dbReference>
<dbReference type="KEGG" id="nod:FOH10_12010"/>
<dbReference type="InterPro" id="IPR036597">
    <property type="entry name" value="Fido-like_dom_sf"/>
</dbReference>
<feature type="domain" description="Fido" evidence="1">
    <location>
        <begin position="92"/>
        <end position="221"/>
    </location>
</feature>
<organism evidence="2 3">
    <name type="scientific">Nocardia otitidiscaviarum</name>
    <dbReference type="NCBI Taxonomy" id="1823"/>
    <lineage>
        <taxon>Bacteria</taxon>
        <taxon>Bacillati</taxon>
        <taxon>Actinomycetota</taxon>
        <taxon>Actinomycetes</taxon>
        <taxon>Mycobacteriales</taxon>
        <taxon>Nocardiaceae</taxon>
        <taxon>Nocardia</taxon>
    </lineage>
</organism>
<proteinExistence type="predicted"/>
<dbReference type="EMBL" id="CP041695">
    <property type="protein sequence ID" value="QDP79332.1"/>
    <property type="molecule type" value="Genomic_DNA"/>
</dbReference>